<comment type="similarity">
    <text evidence="1 3">Belongs to the heparin-binding growth factors family.</text>
</comment>
<sequence>MGSQLRQLVLGHCGCRVLEGIRGLPQVKREAQGAGLGVTGIADWAGLTLSSRHQWRRELSVCAMAVLQNRRGLWGSELMSRPGSSKAGELGAIESESEHFTPECKFKESVFENYYVTYSSMIYRQQQSGRGWYLGLNKEGEIMKGNHVKKNKPAAHFLPKPLKVAMYKEPSLHDLTEFSRSGSGTPTKSRSVSGVLNGGKSMSHNES</sequence>
<feature type="region of interest" description="Disordered" evidence="4">
    <location>
        <begin position="176"/>
        <end position="207"/>
    </location>
</feature>
<dbReference type="Gene3D" id="2.80.10.50">
    <property type="match status" value="1"/>
</dbReference>
<proteinExistence type="inferred from homology"/>
<dbReference type="InterPro" id="IPR002209">
    <property type="entry name" value="Fibroblast_GF_fam"/>
</dbReference>
<dbReference type="Pfam" id="PF00167">
    <property type="entry name" value="FGF"/>
    <property type="match status" value="1"/>
</dbReference>
<dbReference type="SUPFAM" id="SSF50353">
    <property type="entry name" value="Cytokine"/>
    <property type="match status" value="1"/>
</dbReference>
<evidence type="ECO:0000256" key="1">
    <source>
        <dbReference type="ARBA" id="ARBA00007936"/>
    </source>
</evidence>
<dbReference type="AlphaFoldDB" id="A0AA40ICB5"/>
<evidence type="ECO:0000313" key="6">
    <source>
        <dbReference type="Proteomes" id="UP001177744"/>
    </source>
</evidence>
<evidence type="ECO:0000313" key="5">
    <source>
        <dbReference type="EMBL" id="KAK1346482.1"/>
    </source>
</evidence>
<organism evidence="5 6">
    <name type="scientific">Cnephaeus nilssonii</name>
    <name type="common">Northern bat</name>
    <name type="synonym">Eptesicus nilssonii</name>
    <dbReference type="NCBI Taxonomy" id="3371016"/>
    <lineage>
        <taxon>Eukaryota</taxon>
        <taxon>Metazoa</taxon>
        <taxon>Chordata</taxon>
        <taxon>Craniata</taxon>
        <taxon>Vertebrata</taxon>
        <taxon>Euteleostomi</taxon>
        <taxon>Mammalia</taxon>
        <taxon>Eutheria</taxon>
        <taxon>Laurasiatheria</taxon>
        <taxon>Chiroptera</taxon>
        <taxon>Yangochiroptera</taxon>
        <taxon>Vespertilionidae</taxon>
        <taxon>Cnephaeus</taxon>
    </lineage>
</organism>
<comment type="caution">
    <text evidence="5">The sequence shown here is derived from an EMBL/GenBank/DDBJ whole genome shotgun (WGS) entry which is preliminary data.</text>
</comment>
<evidence type="ECO:0000256" key="2">
    <source>
        <dbReference type="ARBA" id="ARBA00023030"/>
    </source>
</evidence>
<dbReference type="InterPro" id="IPR008996">
    <property type="entry name" value="IL1/FGF"/>
</dbReference>
<evidence type="ECO:0000256" key="3">
    <source>
        <dbReference type="RuleBase" id="RU049442"/>
    </source>
</evidence>
<gene>
    <name evidence="5" type="ORF">QTO34_000338</name>
</gene>
<accession>A0AA40ICB5</accession>
<feature type="non-terminal residue" evidence="5">
    <location>
        <position position="207"/>
    </location>
</feature>
<protein>
    <recommendedName>
        <fullName evidence="3">Fibroblast growth factor</fullName>
        <shortName evidence="3">FGF</shortName>
    </recommendedName>
</protein>
<dbReference type="EMBL" id="JAULJE010000001">
    <property type="protein sequence ID" value="KAK1346482.1"/>
    <property type="molecule type" value="Genomic_DNA"/>
</dbReference>
<dbReference type="GO" id="GO:0008083">
    <property type="term" value="F:growth factor activity"/>
    <property type="evidence" value="ECO:0007669"/>
    <property type="project" value="UniProtKB-KW"/>
</dbReference>
<dbReference type="PANTHER" id="PTHR11486">
    <property type="entry name" value="FIBROBLAST GROWTH FACTOR"/>
    <property type="match status" value="1"/>
</dbReference>
<dbReference type="SMART" id="SM00442">
    <property type="entry name" value="FGF"/>
    <property type="match status" value="1"/>
</dbReference>
<keyword evidence="6" id="KW-1185">Reference proteome</keyword>
<dbReference type="PROSITE" id="PS00247">
    <property type="entry name" value="HBGF_FGF"/>
    <property type="match status" value="1"/>
</dbReference>
<evidence type="ECO:0000256" key="4">
    <source>
        <dbReference type="SAM" id="MobiDB-lite"/>
    </source>
</evidence>
<feature type="compositionally biased region" description="Polar residues" evidence="4">
    <location>
        <begin position="178"/>
        <end position="207"/>
    </location>
</feature>
<keyword evidence="2" id="KW-0339">Growth factor</keyword>
<reference evidence="5" key="1">
    <citation type="submission" date="2023-06" db="EMBL/GenBank/DDBJ databases">
        <title>Reference genome for the Northern bat (Eptesicus nilssonii), a most northern bat species.</title>
        <authorList>
            <person name="Laine V.N."/>
            <person name="Pulliainen A.T."/>
            <person name="Lilley T.M."/>
        </authorList>
    </citation>
    <scope>NUCLEOTIDE SEQUENCE</scope>
    <source>
        <strain evidence="5">BLF_Eptnil</strain>
        <tissue evidence="5">Kidney</tissue>
    </source>
</reference>
<dbReference type="Proteomes" id="UP001177744">
    <property type="component" value="Unassembled WGS sequence"/>
</dbReference>
<name>A0AA40ICB5_CNENI</name>